<protein>
    <submittedName>
        <fullName evidence="8">LLM class flavin-dependent oxidoreductase</fullName>
    </submittedName>
</protein>
<gene>
    <name evidence="8" type="ORF">C7Y47_14890</name>
</gene>
<evidence type="ECO:0000256" key="1">
    <source>
        <dbReference type="ARBA" id="ARBA00022630"/>
    </source>
</evidence>
<feature type="binding site" evidence="6">
    <location>
        <position position="148"/>
    </location>
    <ligand>
        <name>FMN</name>
        <dbReference type="ChEBI" id="CHEBI:58210"/>
    </ligand>
</feature>
<dbReference type="EMBL" id="SADV01000012">
    <property type="protein sequence ID" value="TQR30840.1"/>
    <property type="molecule type" value="Genomic_DNA"/>
</dbReference>
<dbReference type="Gene3D" id="3.20.20.30">
    <property type="entry name" value="Luciferase-like domain"/>
    <property type="match status" value="1"/>
</dbReference>
<dbReference type="SUPFAM" id="SSF51679">
    <property type="entry name" value="Bacterial luciferase-like"/>
    <property type="match status" value="1"/>
</dbReference>
<accession>A0A544UEC9</accession>
<keyword evidence="1 6" id="KW-0285">Flavoprotein</keyword>
<dbReference type="OrthoDB" id="3265338at2"/>
<evidence type="ECO:0000313" key="9">
    <source>
        <dbReference type="Proteomes" id="UP000317944"/>
    </source>
</evidence>
<dbReference type="PANTHER" id="PTHR30011">
    <property type="entry name" value="ALKANESULFONATE MONOOXYGENASE-RELATED"/>
    <property type="match status" value="1"/>
</dbReference>
<keyword evidence="4" id="KW-0503">Monooxygenase</keyword>
<dbReference type="InterPro" id="IPR011251">
    <property type="entry name" value="Luciferase-like_dom"/>
</dbReference>
<dbReference type="AlphaFoldDB" id="A0A544UEC9"/>
<evidence type="ECO:0000256" key="3">
    <source>
        <dbReference type="ARBA" id="ARBA00023002"/>
    </source>
</evidence>
<comment type="similarity">
    <text evidence="5">Belongs to the NtaA/SnaA/DszA monooxygenase family.</text>
</comment>
<name>A0A544UEC9_LYSSH</name>
<reference evidence="8 9" key="1">
    <citation type="submission" date="2018-03" db="EMBL/GenBank/DDBJ databases">
        <title>Aerobic endospore-forming bacteria genome sequencing and assembly.</title>
        <authorList>
            <person name="Cavalcante D.A."/>
            <person name="Driks A."/>
            <person name="Putonti C."/>
            <person name="De-Souza M.T."/>
        </authorList>
    </citation>
    <scope>NUCLEOTIDE SEQUENCE [LARGE SCALE GENOMIC DNA]</scope>
    <source>
        <strain evidence="8 9">SDF0037</strain>
    </source>
</reference>
<evidence type="ECO:0000313" key="8">
    <source>
        <dbReference type="EMBL" id="TQR30840.1"/>
    </source>
</evidence>
<evidence type="ECO:0000256" key="5">
    <source>
        <dbReference type="ARBA" id="ARBA00033748"/>
    </source>
</evidence>
<evidence type="ECO:0000259" key="7">
    <source>
        <dbReference type="Pfam" id="PF00296"/>
    </source>
</evidence>
<dbReference type="Pfam" id="PF00296">
    <property type="entry name" value="Bac_luciferase"/>
    <property type="match status" value="1"/>
</dbReference>
<dbReference type="InterPro" id="IPR051260">
    <property type="entry name" value="Diverse_substr_monoxygenases"/>
</dbReference>
<dbReference type="PIRSF" id="PIRSF000337">
    <property type="entry name" value="NTA_MOA"/>
    <property type="match status" value="1"/>
</dbReference>
<feature type="binding site" evidence="6">
    <location>
        <position position="219"/>
    </location>
    <ligand>
        <name>FMN</name>
        <dbReference type="ChEBI" id="CHEBI:58210"/>
    </ligand>
</feature>
<proteinExistence type="inferred from homology"/>
<dbReference type="RefSeq" id="WP_142509491.1">
    <property type="nucleotide sequence ID" value="NZ_SADV01000012.1"/>
</dbReference>
<evidence type="ECO:0000256" key="2">
    <source>
        <dbReference type="ARBA" id="ARBA00022643"/>
    </source>
</evidence>
<dbReference type="NCBIfam" id="TIGR03860">
    <property type="entry name" value="FMN_nitrolo"/>
    <property type="match status" value="1"/>
</dbReference>
<dbReference type="GO" id="GO:0004497">
    <property type="term" value="F:monooxygenase activity"/>
    <property type="evidence" value="ECO:0007669"/>
    <property type="project" value="UniProtKB-KW"/>
</dbReference>
<keyword evidence="3" id="KW-0560">Oxidoreductase</keyword>
<keyword evidence="2 6" id="KW-0288">FMN</keyword>
<evidence type="ECO:0000256" key="6">
    <source>
        <dbReference type="PIRSR" id="PIRSR000337-1"/>
    </source>
</evidence>
<evidence type="ECO:0000256" key="4">
    <source>
        <dbReference type="ARBA" id="ARBA00023033"/>
    </source>
</evidence>
<dbReference type="Proteomes" id="UP000317944">
    <property type="component" value="Unassembled WGS sequence"/>
</dbReference>
<dbReference type="PANTHER" id="PTHR30011:SF16">
    <property type="entry name" value="C2H2 FINGER DOMAIN TRANSCRIPTION FACTOR (EUROFUNG)-RELATED"/>
    <property type="match status" value="1"/>
</dbReference>
<dbReference type="InterPro" id="IPR036661">
    <property type="entry name" value="Luciferase-like_sf"/>
</dbReference>
<dbReference type="InterPro" id="IPR016215">
    <property type="entry name" value="NTA_MOA"/>
</dbReference>
<sequence length="453" mass="50341">MTVNRQLCIGLVLSAWLKGGDWRHPDSGVEKMGSIDPYIDLAKMAERSKLDFLFRADYLFVSPQMLGDSANFGSPDPTMIFAAIARETERVGLVTTISTTFNPPYVVARQLQSLHWLSNGRAGWNIVTSIEGAENFGESPMPSSQERYAKAIEFTEVVRKLWGSFPNEAIVIDRESGMFSDLNKISPINHSGEFFSVKGPLTLPAHKSGPIPLFQAGASDTGRNFASSIADAIFAAMPDLESGVELRNDLRRRAIEHGRDPDAIKVLPGLYFFLAETREEAHELHKAAHAHLTIERRHASLKSVLGLDLSSFALDRRVTSDMLPDPNQPVRSRTHAELLRRYITNHQPTVEEVLARPEVVGSAHWVSVGTVEDVLNDIIERFEAGAIDGFIAIPGGSEKSLKIFFEKLMPQLVERGLFRSEYTGVTLREHLGINNTDHYDRDTVLKGVPVKNE</sequence>
<dbReference type="GO" id="GO:0016705">
    <property type="term" value="F:oxidoreductase activity, acting on paired donors, with incorporation or reduction of molecular oxygen"/>
    <property type="evidence" value="ECO:0007669"/>
    <property type="project" value="InterPro"/>
</dbReference>
<feature type="domain" description="Luciferase-like" evidence="7">
    <location>
        <begin position="30"/>
        <end position="386"/>
    </location>
</feature>
<organism evidence="8 9">
    <name type="scientific">Lysinibacillus sphaericus</name>
    <name type="common">Bacillus sphaericus</name>
    <dbReference type="NCBI Taxonomy" id="1421"/>
    <lineage>
        <taxon>Bacteria</taxon>
        <taxon>Bacillati</taxon>
        <taxon>Bacillota</taxon>
        <taxon>Bacilli</taxon>
        <taxon>Bacillales</taxon>
        <taxon>Bacillaceae</taxon>
        <taxon>Lysinibacillus</taxon>
    </lineage>
</organism>
<comment type="caution">
    <text evidence="8">The sequence shown here is derived from an EMBL/GenBank/DDBJ whole genome shotgun (WGS) entry which is preliminary data.</text>
</comment>
<feature type="binding site" evidence="6">
    <location>
        <position position="96"/>
    </location>
    <ligand>
        <name>FMN</name>
        <dbReference type="ChEBI" id="CHEBI:58210"/>
    </ligand>
</feature>
<feature type="binding site" evidence="6">
    <location>
        <position position="57"/>
    </location>
    <ligand>
        <name>FMN</name>
        <dbReference type="ChEBI" id="CHEBI:58210"/>
    </ligand>
</feature>